<dbReference type="EMBL" id="KB707874">
    <property type="protein sequence ID" value="EMR86022.1"/>
    <property type="molecule type" value="Genomic_DNA"/>
</dbReference>
<feature type="region of interest" description="Disordered" evidence="1">
    <location>
        <begin position="977"/>
        <end position="1021"/>
    </location>
</feature>
<feature type="transmembrane region" description="Helical" evidence="2">
    <location>
        <begin position="12"/>
        <end position="33"/>
    </location>
</feature>
<feature type="compositionally biased region" description="Polar residues" evidence="1">
    <location>
        <begin position="760"/>
        <end position="784"/>
    </location>
</feature>
<dbReference type="STRING" id="1290391.M7UQH3"/>
<feature type="compositionally biased region" description="Polar residues" evidence="1">
    <location>
        <begin position="737"/>
        <end position="752"/>
    </location>
</feature>
<accession>M7UQH3</accession>
<gene>
    <name evidence="3" type="ORF">BcDW1_5242</name>
</gene>
<sequence>MAIPDAIQTLSAAFSFGILLQAATGALLIYARGHGSNIFKDGRRLVLVLFLLFSLLWAQIGFLELLMPTTGTGVCQVGLIFTTGFDQLARVALEQFLLWSIGHGTKVTAIRAILQGLLAVRLIVGGVLVGITRPQFSPTCVAETSILPVAIVVLVMDLIIVGALVVQAGSLGMFGDRREDRKLQSRALLSVIAGFAVWTVTSVPMLLGIPSIILIIRTVVPANGLLVLIGIVTIFPVALLSTKQEDSVTAGAKSPFSTSPMASSRGIFQNGTGAEGSPIISRAGAKNQLFVVNPSSTPPQRDMRGFTKLADDGDSGETQVPGGVFPAVFAASSLASGQAASKSASKLPKVSVRGLAISKPIVSDETDPDTPFAKIATIDLKTAIMNDRERREMASRKSPFNTPRAVPLRPRMSPEEMLNKANESARRGPPNEPKEWVAESGISTSALLSPAQEVRRRSPRGINNLETLEEKQTYRPIVGLPSMPRAQNSMPLRQNAVTQPETVMLMNDIIYDNPTIVQSIISRTPGHSKQKSLQELSPLTPYTSTFQPRESVIDRARPIPRHKNTGMFGNEPLPGHRRTKSGSSIFSRKSLFNILDDAPEVPPLPPKPHPVYTAAELKKILPNDTKSMTFNEKIEFLFPAPPEVGMLNNRRSSVPDLPSMARQSAIENEMDLQNNPISKRTTTIAAVSPQVYLTNQDSTEVNLNRETYRSNAVGSPSKTLVSSRIYSDASILKSRSETIPSSSHNENAQASTPLDEDFLSETSPSIASDTYRNSSYSTYSPLRSQRFTPDVERLERMSEIPMEDDEDDGEVMVVMMDSAEHRRSMAESAAGDRESFIFDINGLPIEATHTLPTWHRRIGDELPAFSDRRSKHGSRKMSPPTALQLEPPRGRASPILIRNAEPSPQLDSPGRALQEIQDQLNRIEEPRRPSLGSILRRMPATEELENLDYDDGMERLRLLENLEREMGEQENDWQQMHQNFSPGSVSSLGSLSTPELQASPELKKSPMETADPKRLSLGLRRTSSRVIRQRMRENMAATSAEDEIMSSQVQENPGLGDWQQRLANAQMSYMENAPTISHSRSSSINFLSVSKAPMESPAPPDTDSETEPESAYEGEYESEEEIMDHEPPVSSPYRANLLWQPVVHSPKLDVSLLWSAVNDNAPMQPNQSSELPAKDLRPAQRRSDVEMVLSSKNLWSKSSPNMKPSSVLVQALWGSTPVQAVPVKVRPVTQKPPRRSRRITLLADIVENPEPLPNKRDTLGIFQFPWGERSDTAIPQPTYNPSFQARPPLNSMLESRSHQLEPELLEYSSTSFFDYDEEDEFDSEMETESDDDFDETTLWEIASMLKTTDLPSKDSLLPPPKPSQNIVTDYDDYETSSETDFSSENEDYEEFNNEYYGDYNEARNSTIIFSQEDVLNSEDMVLSNMASPLVVLDEQSSQELLEFSGDSSRSLVEDSLLWDHTPSPSTKGFEYGLPQPNSDVWQAYIPSSQDMVRTKSQPSLSVPELSSHSLWNEEDSDVSEELESNLDLCFEIQSPPATSMSLMWTPPAVSFEVPSYGLFSIDANRQDFRTTTQTPAAADIKKIQRANSSVLSILSSDKLWSIKDFMPCTGKNWILTSAIKPASLTVAASHSFMWTPNPVVASETIEGLFQPRTSRTNYRTTELEPAALVLTSKARSAPGTLPKLVSNKLWRRQPCLLHLKRDHDWISESSIRPSSPSIASETSSGRSSPDISDASSIASTSTKASSIFSFASVSLPSVSMRRTLSAKKKEEVIPPPPPPADPSKYQSKLPVRQVSLKPTPRSLPKTSPSTPLRQSKVLSSRDIFEARIPPNSEKPQFPKFRRSVVPKQPVKPAHRAIRHQYRSTVAFRANWEDALNEAIVAGLPRSKTTSAEWDLSLNEAITLGTPPAIEEPQIALDLLELDLMDSVTESTNGPTYSAIYNPAILHPVFFTETLVSDVDNIHPAAVGHTKLLCLTASVNDWDRALGKIVPTNTTRVQRPTAFAFMWKDALKEAIAAGTPKEIESSGTIELPRDTVATNESVLPRYDVSSIHPVFFADTLISTTMDIHPSCIGHCIVMSPEPIPNSSLWVPKSASITLDVDSGLWTEPSKSVYDIQPQFETSPLDHSRRIVAQRDLELSTLESYELWQPSSVSRTPKNWLYTSSKSRVNRNLLFQKPVVEIISNSDALMWELPTKTIQYTPDMFANLKHDHVQRPSGARNLLLPSLESTELYTVSERSEPEIHWLHTSIASSIAAGQNISTMWTANGSSTPDLFSSMMYEPIKKISAARSFVLPCLESSELFTPKDKSQPEINWLRASIAPIAPIIATPRESMMWVASSVSTISTPDLFANVKAEHVKRVSAVRPSTLPHLSSGSLFQVDTVKKTEVDWLRVSTVEPVIEESVAQATVDDEPLARESTFEDLMADVENLTEEEIAELLAADEFMTEEDLVDMSIVDEPLVNTGSNLLELEIMDMLELESIPSEELLDLGELLSRAEQLWTSSPQIAAELSTGIWKVTPVAAIARPDIFIKSNESHPQKLSTSFHAHVARLESSQLFTPSFVFKNEINWLHTSCLSAVSSSNPVLTPSLNETPADLIPSPVLLNAKTWMPRPSPIAQVSMGAMWMPSITRNEIELPMFSKQCSQPLIRKNRQESEKNIESTELWTNERSTPESPKHWLLG</sequence>
<feature type="transmembrane region" description="Helical" evidence="2">
    <location>
        <begin position="187"/>
        <end position="207"/>
    </location>
</feature>
<feature type="compositionally biased region" description="Basic and acidic residues" evidence="1">
    <location>
        <begin position="2648"/>
        <end position="2657"/>
    </location>
</feature>
<evidence type="ECO:0000256" key="1">
    <source>
        <dbReference type="SAM" id="MobiDB-lite"/>
    </source>
</evidence>
<name>M7UQH3_BOTF1</name>
<protein>
    <submittedName>
        <fullName evidence="3">Uncharacterized protein</fullName>
    </submittedName>
</protein>
<feature type="region of interest" description="Disordered" evidence="1">
    <location>
        <begin position="736"/>
        <end position="784"/>
    </location>
</feature>
<feature type="transmembrane region" description="Helical" evidence="2">
    <location>
        <begin position="112"/>
        <end position="132"/>
    </location>
</feature>
<feature type="compositionally biased region" description="Basic and acidic residues" evidence="1">
    <location>
        <begin position="412"/>
        <end position="426"/>
    </location>
</feature>
<feature type="region of interest" description="Disordered" evidence="1">
    <location>
        <begin position="1091"/>
        <end position="1129"/>
    </location>
</feature>
<feature type="transmembrane region" description="Helical" evidence="2">
    <location>
        <begin position="219"/>
        <end position="240"/>
    </location>
</feature>
<feature type="region of interest" description="Disordered" evidence="1">
    <location>
        <begin position="560"/>
        <end position="582"/>
    </location>
</feature>
<reference evidence="4" key="1">
    <citation type="journal article" date="2013" name="Genome Announc.">
        <title>Draft genome sequence of Botrytis cinerea BcDW1, inoculum for noble rot of grape berries.</title>
        <authorList>
            <person name="Blanco-Ulate B."/>
            <person name="Allen G."/>
            <person name="Powell A.L."/>
            <person name="Cantu D."/>
        </authorList>
    </citation>
    <scope>NUCLEOTIDE SEQUENCE [LARGE SCALE GENOMIC DNA]</scope>
    <source>
        <strain evidence="4">BcDW1</strain>
    </source>
</reference>
<feature type="region of interest" description="Disordered" evidence="1">
    <location>
        <begin position="2646"/>
        <end position="2678"/>
    </location>
</feature>
<dbReference type="HOGENOM" id="CLU_227448_0_0_1"/>
<dbReference type="Proteomes" id="UP000012045">
    <property type="component" value="Unassembled WGS sequence"/>
</dbReference>
<evidence type="ECO:0000313" key="4">
    <source>
        <dbReference type="Proteomes" id="UP000012045"/>
    </source>
</evidence>
<feature type="compositionally biased region" description="Acidic residues" evidence="1">
    <location>
        <begin position="1102"/>
        <end position="1123"/>
    </location>
</feature>
<feature type="transmembrane region" description="Helical" evidence="2">
    <location>
        <begin position="144"/>
        <end position="167"/>
    </location>
</feature>
<dbReference type="OrthoDB" id="5370537at2759"/>
<keyword evidence="2" id="KW-0472">Membrane</keyword>
<feature type="region of interest" description="Disordered" evidence="1">
    <location>
        <begin position="390"/>
        <end position="437"/>
    </location>
</feature>
<evidence type="ECO:0000256" key="2">
    <source>
        <dbReference type="SAM" id="Phobius"/>
    </source>
</evidence>
<evidence type="ECO:0000313" key="3">
    <source>
        <dbReference type="EMBL" id="EMR86022.1"/>
    </source>
</evidence>
<keyword evidence="2" id="KW-1133">Transmembrane helix</keyword>
<feature type="compositionally biased region" description="Low complexity" evidence="1">
    <location>
        <begin position="981"/>
        <end position="992"/>
    </location>
</feature>
<organism evidence="3 4">
    <name type="scientific">Botryotinia fuckeliana (strain BcDW1)</name>
    <name type="common">Noble rot fungus</name>
    <name type="synonym">Botrytis cinerea</name>
    <dbReference type="NCBI Taxonomy" id="1290391"/>
    <lineage>
        <taxon>Eukaryota</taxon>
        <taxon>Fungi</taxon>
        <taxon>Dikarya</taxon>
        <taxon>Ascomycota</taxon>
        <taxon>Pezizomycotina</taxon>
        <taxon>Leotiomycetes</taxon>
        <taxon>Helotiales</taxon>
        <taxon>Sclerotiniaceae</taxon>
        <taxon>Botrytis</taxon>
    </lineage>
</organism>
<keyword evidence="2" id="KW-0812">Transmembrane</keyword>
<feature type="compositionally biased region" description="Polar residues" evidence="1">
    <location>
        <begin position="1804"/>
        <end position="1815"/>
    </location>
</feature>
<feature type="compositionally biased region" description="Basic and acidic residues" evidence="1">
    <location>
        <begin position="2667"/>
        <end position="2678"/>
    </location>
</feature>
<feature type="transmembrane region" description="Helical" evidence="2">
    <location>
        <begin position="45"/>
        <end position="63"/>
    </location>
</feature>
<feature type="region of interest" description="Disordered" evidence="1">
    <location>
        <begin position="865"/>
        <end position="889"/>
    </location>
</feature>
<feature type="region of interest" description="Disordered" evidence="1">
    <location>
        <begin position="1766"/>
        <end position="1815"/>
    </location>
</feature>
<feature type="compositionally biased region" description="Basic and acidic residues" evidence="1">
    <location>
        <begin position="1001"/>
        <end position="1014"/>
    </location>
</feature>
<feature type="region of interest" description="Disordered" evidence="1">
    <location>
        <begin position="1709"/>
        <end position="1736"/>
    </location>
</feature>
<proteinExistence type="predicted"/>